<evidence type="ECO:0000256" key="1">
    <source>
        <dbReference type="ARBA" id="ARBA00023125"/>
    </source>
</evidence>
<protein>
    <submittedName>
        <fullName evidence="3">Pogo transposable element with KRAB domain</fullName>
    </submittedName>
</protein>
<dbReference type="AlphaFoldDB" id="A0AAD9LNT1"/>
<dbReference type="InterPro" id="IPR004875">
    <property type="entry name" value="DDE_SF_endonuclease_dom"/>
</dbReference>
<keyword evidence="4" id="KW-1185">Reference proteome</keyword>
<gene>
    <name evidence="3" type="ORF">P3T76_006270</name>
</gene>
<feature type="domain" description="HTH CENPB-type" evidence="2">
    <location>
        <begin position="17"/>
        <end position="90"/>
    </location>
</feature>
<accession>A0AAD9LNT1</accession>
<dbReference type="Pfam" id="PF03221">
    <property type="entry name" value="HTH_Tnp_Tc5"/>
    <property type="match status" value="1"/>
</dbReference>
<dbReference type="InterPro" id="IPR006600">
    <property type="entry name" value="HTH_CenpB_DNA-bd_dom"/>
</dbReference>
<reference evidence="3" key="1">
    <citation type="submission" date="2023-08" db="EMBL/GenBank/DDBJ databases">
        <title>Reference Genome Resource for the Citrus Pathogen Phytophthora citrophthora.</title>
        <authorList>
            <person name="Moller H."/>
            <person name="Coetzee B."/>
            <person name="Rose L.J."/>
            <person name="Van Niekerk J.M."/>
        </authorList>
    </citation>
    <scope>NUCLEOTIDE SEQUENCE</scope>
    <source>
        <strain evidence="3">STE-U-9442</strain>
    </source>
</reference>
<dbReference type="EMBL" id="JASMQC010000009">
    <property type="protein sequence ID" value="KAK1942771.1"/>
    <property type="molecule type" value="Genomic_DNA"/>
</dbReference>
<dbReference type="GO" id="GO:0003677">
    <property type="term" value="F:DNA binding"/>
    <property type="evidence" value="ECO:0007669"/>
    <property type="project" value="UniProtKB-KW"/>
</dbReference>
<name>A0AAD9LNT1_9STRA</name>
<comment type="caution">
    <text evidence="3">The sequence shown here is derived from an EMBL/GenBank/DDBJ whole genome shotgun (WGS) entry which is preliminary data.</text>
</comment>
<dbReference type="PANTHER" id="PTHR19303">
    <property type="entry name" value="TRANSPOSON"/>
    <property type="match status" value="1"/>
</dbReference>
<dbReference type="InterPro" id="IPR009057">
    <property type="entry name" value="Homeodomain-like_sf"/>
</dbReference>
<sequence length="344" mass="39732">MIGYVTYGGKGHLKNLRSTGQATTLSSDAENDTVLWLSSMRRERCPVTSQMLHYKALEVAADEDLSPDIFKASNSWRRIFMKRHKLSIRARTRQGQTTPDDAAEAKAKLIDEARAGVVKNEITTVYNADQTAVFFEYLPRKTITKRGGKRGKDKERATVMLLGDWHANKYDPFLVFKSGSSRRGQVQVANDTKRHGFGVRLWKEMFALQALHTCRIYGNPTAWWNSRISLEFLRYHFSCRDNMDEKVLLIWDDFSGHWTQEVTDYAESINLMLMKVPPRYTFVCQPADVAWNQPFKSRQRERWVEGLRAQIAHHHAMERDKITERESLTRQVGQITRDGKGEGQ</sequence>
<dbReference type="PROSITE" id="PS51253">
    <property type="entry name" value="HTH_CENPB"/>
    <property type="match status" value="1"/>
</dbReference>
<dbReference type="InterPro" id="IPR050863">
    <property type="entry name" value="CenT-Element_Derived"/>
</dbReference>
<dbReference type="Proteomes" id="UP001259832">
    <property type="component" value="Unassembled WGS sequence"/>
</dbReference>
<evidence type="ECO:0000313" key="3">
    <source>
        <dbReference type="EMBL" id="KAK1942771.1"/>
    </source>
</evidence>
<evidence type="ECO:0000259" key="2">
    <source>
        <dbReference type="PROSITE" id="PS51253"/>
    </source>
</evidence>
<proteinExistence type="predicted"/>
<organism evidence="3 4">
    <name type="scientific">Phytophthora citrophthora</name>
    <dbReference type="NCBI Taxonomy" id="4793"/>
    <lineage>
        <taxon>Eukaryota</taxon>
        <taxon>Sar</taxon>
        <taxon>Stramenopiles</taxon>
        <taxon>Oomycota</taxon>
        <taxon>Peronosporomycetes</taxon>
        <taxon>Peronosporales</taxon>
        <taxon>Peronosporaceae</taxon>
        <taxon>Phytophthora</taxon>
    </lineage>
</organism>
<dbReference type="SUPFAM" id="SSF46689">
    <property type="entry name" value="Homeodomain-like"/>
    <property type="match status" value="1"/>
</dbReference>
<dbReference type="PANTHER" id="PTHR19303:SF57">
    <property type="entry name" value="HTH CENPB-TYPE DOMAIN-CONTAINING PROTEIN"/>
    <property type="match status" value="1"/>
</dbReference>
<evidence type="ECO:0000313" key="4">
    <source>
        <dbReference type="Proteomes" id="UP001259832"/>
    </source>
</evidence>
<dbReference type="Gene3D" id="1.10.10.60">
    <property type="entry name" value="Homeodomain-like"/>
    <property type="match status" value="1"/>
</dbReference>
<dbReference type="Pfam" id="PF03184">
    <property type="entry name" value="DDE_1"/>
    <property type="match status" value="1"/>
</dbReference>
<dbReference type="GO" id="GO:0005634">
    <property type="term" value="C:nucleus"/>
    <property type="evidence" value="ECO:0007669"/>
    <property type="project" value="TreeGrafter"/>
</dbReference>
<keyword evidence="1" id="KW-0238">DNA-binding</keyword>